<evidence type="ECO:0000256" key="7">
    <source>
        <dbReference type="ARBA" id="ARBA00023136"/>
    </source>
</evidence>
<name>A0A5C4N790_9RHOB</name>
<feature type="transmembrane region" description="Helical" evidence="8">
    <location>
        <begin position="289"/>
        <end position="311"/>
    </location>
</feature>
<evidence type="ECO:0000256" key="3">
    <source>
        <dbReference type="ARBA" id="ARBA00022448"/>
    </source>
</evidence>
<comment type="caution">
    <text evidence="10">The sequence shown here is derived from an EMBL/GenBank/DDBJ whole genome shotgun (WGS) entry which is preliminary data.</text>
</comment>
<keyword evidence="3 8" id="KW-0813">Transport</keyword>
<comment type="similarity">
    <text evidence="2">Belongs to the binding-protein-dependent transport system permease family. CysTW subfamily.</text>
</comment>
<evidence type="ECO:0000256" key="2">
    <source>
        <dbReference type="ARBA" id="ARBA00007069"/>
    </source>
</evidence>
<feature type="transmembrane region" description="Helical" evidence="8">
    <location>
        <begin position="125"/>
        <end position="148"/>
    </location>
</feature>
<feature type="domain" description="ABC transmembrane type-1" evidence="9">
    <location>
        <begin position="77"/>
        <end position="310"/>
    </location>
</feature>
<dbReference type="AlphaFoldDB" id="A0A5C4N790"/>
<sequence length="320" mass="34466">MPADATTTRPLAAPSPAPRAPALPLRWLGVLPFFIFVALFLILPTMHIVLGAFRTTAGDFTVQNILDLNTRSIRNAYWVSIQVSFWSALLGCLIGFAMAAAVVLGGLPRVLRQPLLTFSGVASNFAGVPLAFAFIATIGPAGLITLWLRSDLGIVLQAGLWNVPDGLQALLGEQVRFPRFNILSTAGLVLTYLFFQIPLMILIITPALDGLKREWREAAQVLGASGWQYWRMVALPILFPSILGCLALLFANAFGAVATAIALTGPALNIAPILLYAQIRGDVLGNPHLGYALALGMIVITAVANTIYIVLRARSERWLK</sequence>
<dbReference type="InterPro" id="IPR035906">
    <property type="entry name" value="MetI-like_sf"/>
</dbReference>
<keyword evidence="5 8" id="KW-0812">Transmembrane</keyword>
<feature type="transmembrane region" description="Helical" evidence="8">
    <location>
        <begin position="186"/>
        <end position="208"/>
    </location>
</feature>
<evidence type="ECO:0000256" key="8">
    <source>
        <dbReference type="RuleBase" id="RU363032"/>
    </source>
</evidence>
<dbReference type="Pfam" id="PF00528">
    <property type="entry name" value="BPD_transp_1"/>
    <property type="match status" value="1"/>
</dbReference>
<dbReference type="Proteomes" id="UP000305709">
    <property type="component" value="Unassembled WGS sequence"/>
</dbReference>
<reference evidence="10 11" key="1">
    <citation type="submission" date="2019-06" db="EMBL/GenBank/DDBJ databases">
        <authorList>
            <person name="Jiang L."/>
        </authorList>
    </citation>
    <scope>NUCLEOTIDE SEQUENCE [LARGE SCALE GENOMIC DNA]</scope>
    <source>
        <strain evidence="10 11">YIM 48858</strain>
    </source>
</reference>
<dbReference type="Gene3D" id="1.10.3720.10">
    <property type="entry name" value="MetI-like"/>
    <property type="match status" value="1"/>
</dbReference>
<feature type="transmembrane region" description="Helical" evidence="8">
    <location>
        <begin position="33"/>
        <end position="55"/>
    </location>
</feature>
<dbReference type="PANTHER" id="PTHR42929">
    <property type="entry name" value="INNER MEMBRANE ABC TRANSPORTER PERMEASE PROTEIN YDCU-RELATED-RELATED"/>
    <property type="match status" value="1"/>
</dbReference>
<dbReference type="GO" id="GO:0005886">
    <property type="term" value="C:plasma membrane"/>
    <property type="evidence" value="ECO:0007669"/>
    <property type="project" value="UniProtKB-SubCell"/>
</dbReference>
<protein>
    <submittedName>
        <fullName evidence="10">ABC transporter permease subunit</fullName>
    </submittedName>
</protein>
<dbReference type="EMBL" id="VDFV01000061">
    <property type="protein sequence ID" value="TNC62006.1"/>
    <property type="molecule type" value="Genomic_DNA"/>
</dbReference>
<keyword evidence="6 8" id="KW-1133">Transmembrane helix</keyword>
<evidence type="ECO:0000313" key="10">
    <source>
        <dbReference type="EMBL" id="TNC62006.1"/>
    </source>
</evidence>
<keyword evidence="7 8" id="KW-0472">Membrane</keyword>
<feature type="transmembrane region" description="Helical" evidence="8">
    <location>
        <begin position="257"/>
        <end position="277"/>
    </location>
</feature>
<proteinExistence type="inferred from homology"/>
<dbReference type="SUPFAM" id="SSF161098">
    <property type="entry name" value="MetI-like"/>
    <property type="match status" value="1"/>
</dbReference>
<evidence type="ECO:0000256" key="4">
    <source>
        <dbReference type="ARBA" id="ARBA00022475"/>
    </source>
</evidence>
<dbReference type="CDD" id="cd06261">
    <property type="entry name" value="TM_PBP2"/>
    <property type="match status" value="1"/>
</dbReference>
<dbReference type="PROSITE" id="PS50928">
    <property type="entry name" value="ABC_TM1"/>
    <property type="match status" value="1"/>
</dbReference>
<dbReference type="PANTHER" id="PTHR42929:SF1">
    <property type="entry name" value="INNER MEMBRANE ABC TRANSPORTER PERMEASE PROTEIN YDCU-RELATED"/>
    <property type="match status" value="1"/>
</dbReference>
<keyword evidence="4" id="KW-1003">Cell membrane</keyword>
<evidence type="ECO:0000256" key="6">
    <source>
        <dbReference type="ARBA" id="ARBA00022989"/>
    </source>
</evidence>
<organism evidence="10 11">
    <name type="scientific">Rubellimicrobium roseum</name>
    <dbReference type="NCBI Taxonomy" id="687525"/>
    <lineage>
        <taxon>Bacteria</taxon>
        <taxon>Pseudomonadati</taxon>
        <taxon>Pseudomonadota</taxon>
        <taxon>Alphaproteobacteria</taxon>
        <taxon>Rhodobacterales</taxon>
        <taxon>Roseobacteraceae</taxon>
        <taxon>Rubellimicrobium</taxon>
    </lineage>
</organism>
<accession>A0A5C4N790</accession>
<evidence type="ECO:0000256" key="5">
    <source>
        <dbReference type="ARBA" id="ARBA00022692"/>
    </source>
</evidence>
<feature type="transmembrane region" description="Helical" evidence="8">
    <location>
        <begin position="228"/>
        <end position="250"/>
    </location>
</feature>
<evidence type="ECO:0000256" key="1">
    <source>
        <dbReference type="ARBA" id="ARBA00004651"/>
    </source>
</evidence>
<comment type="subcellular location">
    <subcellularLocation>
        <location evidence="1 8">Cell membrane</location>
        <topology evidence="1 8">Multi-pass membrane protein</topology>
    </subcellularLocation>
</comment>
<dbReference type="InterPro" id="IPR000515">
    <property type="entry name" value="MetI-like"/>
</dbReference>
<gene>
    <name evidence="10" type="ORF">FHG71_20695</name>
</gene>
<dbReference type="GO" id="GO:0055085">
    <property type="term" value="P:transmembrane transport"/>
    <property type="evidence" value="ECO:0007669"/>
    <property type="project" value="InterPro"/>
</dbReference>
<evidence type="ECO:0000259" key="9">
    <source>
        <dbReference type="PROSITE" id="PS50928"/>
    </source>
</evidence>
<dbReference type="RefSeq" id="WP_139083594.1">
    <property type="nucleotide sequence ID" value="NZ_VDFV01000061.1"/>
</dbReference>
<evidence type="ECO:0000313" key="11">
    <source>
        <dbReference type="Proteomes" id="UP000305709"/>
    </source>
</evidence>
<feature type="transmembrane region" description="Helical" evidence="8">
    <location>
        <begin position="76"/>
        <end position="105"/>
    </location>
</feature>
<dbReference type="OrthoDB" id="8404154at2"/>
<keyword evidence="11" id="KW-1185">Reference proteome</keyword>